<dbReference type="EMBL" id="JAMGTK010000015">
    <property type="protein sequence ID" value="MDK4512333.1"/>
    <property type="molecule type" value="Genomic_DNA"/>
</dbReference>
<dbReference type="Gene3D" id="1.20.140.10">
    <property type="entry name" value="Butyryl-CoA Dehydrogenase, subunit A, domain 3"/>
    <property type="match status" value="1"/>
</dbReference>
<sequence length="383" mass="41542">MYNLQLSEEQERICQMVKEFAVNEVAPGAKERDLNEDFLATRDILKKMGKLGLMGIPYAKEYGGAGLGYVEYALAGFELNKVDASVGISYSVHISLGSGPIYNFGNEEQKQKYMPKLCSGEYIAAFGLTEPCAGSDAGASQCTAVLQGDKYILNGTKCFTTNGEFADVIVVFAMTDPSQGTKGISAFIVEPKNFPGIKFVKREKKMGIRASVQNVIEMENLEVPKENLLGKEGQGFKIAMATLDCGRIGVAAHATGIAKGAYEYALNYSKERVQFGKPIAKQQVIAFKLADMYAKIEAAEAVTLKAAWSKDQHLPYGVPAAVAKLTGTNTAMEVTTEAVQILGGTGFTMDHPVERMMRDSKITQIYEGTNEIQKLVISGAILR</sequence>
<evidence type="ECO:0000259" key="7">
    <source>
        <dbReference type="Pfam" id="PF00441"/>
    </source>
</evidence>
<evidence type="ECO:0000259" key="9">
    <source>
        <dbReference type="Pfam" id="PF02771"/>
    </source>
</evidence>
<dbReference type="InterPro" id="IPR009075">
    <property type="entry name" value="AcylCo_DH/oxidase_C"/>
</dbReference>
<dbReference type="PIRSF" id="PIRSF016578">
    <property type="entry name" value="HsaA"/>
    <property type="match status" value="1"/>
</dbReference>
<dbReference type="FunFam" id="2.40.110.10:FF:000001">
    <property type="entry name" value="Acyl-CoA dehydrogenase, mitochondrial"/>
    <property type="match status" value="1"/>
</dbReference>
<dbReference type="InterPro" id="IPR006091">
    <property type="entry name" value="Acyl-CoA_Oxase/DH_mid-dom"/>
</dbReference>
<dbReference type="Pfam" id="PF02771">
    <property type="entry name" value="Acyl-CoA_dh_N"/>
    <property type="match status" value="1"/>
</dbReference>
<comment type="caution">
    <text evidence="11">The sequence shown here is derived from an EMBL/GenBank/DDBJ whole genome shotgun (WGS) entry which is preliminary data.</text>
</comment>
<dbReference type="GeneID" id="75076466"/>
<keyword evidence="5 6" id="KW-0560">Oxidoreductase</keyword>
<accession>A0A4Q2KWX7</accession>
<evidence type="ECO:0000256" key="1">
    <source>
        <dbReference type="ARBA" id="ARBA00001974"/>
    </source>
</evidence>
<protein>
    <submittedName>
        <fullName evidence="10 11">Acyl-CoA dehydrogenase</fullName>
    </submittedName>
</protein>
<dbReference type="InterPro" id="IPR046373">
    <property type="entry name" value="Acyl-CoA_Oxase/DH_mid-dom_sf"/>
</dbReference>
<dbReference type="Proteomes" id="UP000289216">
    <property type="component" value="Unassembled WGS sequence"/>
</dbReference>
<evidence type="ECO:0000256" key="6">
    <source>
        <dbReference type="RuleBase" id="RU362125"/>
    </source>
</evidence>
<proteinExistence type="inferred from homology"/>
<dbReference type="Pfam" id="PF00441">
    <property type="entry name" value="Acyl-CoA_dh_1"/>
    <property type="match status" value="1"/>
</dbReference>
<dbReference type="PANTHER" id="PTHR43884:SF12">
    <property type="entry name" value="ISOVALERYL-COA DEHYDROGENASE, MITOCHONDRIAL-RELATED"/>
    <property type="match status" value="1"/>
</dbReference>
<dbReference type="GO" id="GO:0050660">
    <property type="term" value="F:flavin adenine dinucleotide binding"/>
    <property type="evidence" value="ECO:0007669"/>
    <property type="project" value="InterPro"/>
</dbReference>
<dbReference type="PROSITE" id="PS00073">
    <property type="entry name" value="ACYL_COA_DH_2"/>
    <property type="match status" value="1"/>
</dbReference>
<dbReference type="FunFam" id="1.20.140.10:FF:000004">
    <property type="entry name" value="Acyl-CoA dehydrogenase FadE25"/>
    <property type="match status" value="1"/>
</dbReference>
<dbReference type="InterPro" id="IPR006089">
    <property type="entry name" value="Acyl-CoA_DH_CS"/>
</dbReference>
<evidence type="ECO:0000256" key="2">
    <source>
        <dbReference type="ARBA" id="ARBA00009347"/>
    </source>
</evidence>
<dbReference type="InterPro" id="IPR009100">
    <property type="entry name" value="AcylCoA_DH/oxidase_NM_dom_sf"/>
</dbReference>
<dbReference type="SUPFAM" id="SSF47203">
    <property type="entry name" value="Acyl-CoA dehydrogenase C-terminal domain-like"/>
    <property type="match status" value="1"/>
</dbReference>
<dbReference type="Gene3D" id="1.10.540.10">
    <property type="entry name" value="Acyl-CoA dehydrogenase/oxidase, N-terminal domain"/>
    <property type="match status" value="1"/>
</dbReference>
<evidence type="ECO:0000259" key="8">
    <source>
        <dbReference type="Pfam" id="PF02770"/>
    </source>
</evidence>
<keyword evidence="3 6" id="KW-0285">Flavoprotein</keyword>
<evidence type="ECO:0000313" key="13">
    <source>
        <dbReference type="Proteomes" id="UP001173223"/>
    </source>
</evidence>
<reference evidence="10" key="2">
    <citation type="journal article" date="2022" name="Gene">
        <title>A genome-led study on the pathogenesis of Fusobacterium necrophorum infections.</title>
        <authorList>
            <person name="Thapa G."/>
            <person name="Jayal A."/>
            <person name="Sikazwe E."/>
            <person name="Perry T."/>
            <person name="Mohammed Al Balushi A."/>
            <person name="Livingstone P."/>
        </authorList>
    </citation>
    <scope>NUCLEOTIDE SEQUENCE</scope>
    <source>
        <strain evidence="10">BRON_8</strain>
    </source>
</reference>
<evidence type="ECO:0000313" key="12">
    <source>
        <dbReference type="Proteomes" id="UP000289216"/>
    </source>
</evidence>
<organism evidence="11 12">
    <name type="scientific">Fusobacterium necrophorum</name>
    <dbReference type="NCBI Taxonomy" id="859"/>
    <lineage>
        <taxon>Bacteria</taxon>
        <taxon>Fusobacteriati</taxon>
        <taxon>Fusobacteriota</taxon>
        <taxon>Fusobacteriia</taxon>
        <taxon>Fusobacteriales</taxon>
        <taxon>Fusobacteriaceae</taxon>
        <taxon>Fusobacterium</taxon>
    </lineage>
</organism>
<comment type="similarity">
    <text evidence="2 6">Belongs to the acyl-CoA dehydrogenase family.</text>
</comment>
<dbReference type="AlphaFoldDB" id="A0A4Q2KWX7"/>
<dbReference type="PANTHER" id="PTHR43884">
    <property type="entry name" value="ACYL-COA DEHYDROGENASE"/>
    <property type="match status" value="1"/>
</dbReference>
<gene>
    <name evidence="11" type="ORF">EPT53_10035</name>
    <name evidence="10" type="ORF">MWG07_08740</name>
</gene>
<evidence type="ECO:0000313" key="10">
    <source>
        <dbReference type="EMBL" id="MDK4512333.1"/>
    </source>
</evidence>
<dbReference type="SUPFAM" id="SSF56645">
    <property type="entry name" value="Acyl-CoA dehydrogenase NM domain-like"/>
    <property type="match status" value="1"/>
</dbReference>
<feature type="domain" description="Acyl-CoA dehydrogenase/oxidase C-terminal" evidence="7">
    <location>
        <begin position="233"/>
        <end position="380"/>
    </location>
</feature>
<evidence type="ECO:0000256" key="5">
    <source>
        <dbReference type="ARBA" id="ARBA00023002"/>
    </source>
</evidence>
<dbReference type="Pfam" id="PF02770">
    <property type="entry name" value="Acyl-CoA_dh_M"/>
    <property type="match status" value="1"/>
</dbReference>
<dbReference type="Proteomes" id="UP001173223">
    <property type="component" value="Unassembled WGS sequence"/>
</dbReference>
<dbReference type="Gene3D" id="2.40.110.10">
    <property type="entry name" value="Butyryl-CoA Dehydrogenase, subunit A, domain 2"/>
    <property type="match status" value="1"/>
</dbReference>
<dbReference type="RefSeq" id="WP_106894719.1">
    <property type="nucleotide sequence ID" value="NZ_CP084066.1"/>
</dbReference>
<keyword evidence="4 6" id="KW-0274">FAD</keyword>
<comment type="cofactor">
    <cofactor evidence="1 6">
        <name>FAD</name>
        <dbReference type="ChEBI" id="CHEBI:57692"/>
    </cofactor>
</comment>
<evidence type="ECO:0000256" key="3">
    <source>
        <dbReference type="ARBA" id="ARBA00022630"/>
    </source>
</evidence>
<evidence type="ECO:0000313" key="11">
    <source>
        <dbReference type="EMBL" id="RXZ68342.1"/>
    </source>
</evidence>
<dbReference type="GO" id="GO:0003995">
    <property type="term" value="F:acyl-CoA dehydrogenase activity"/>
    <property type="evidence" value="ECO:0007669"/>
    <property type="project" value="InterPro"/>
</dbReference>
<dbReference type="InterPro" id="IPR036250">
    <property type="entry name" value="AcylCo_DH-like_C"/>
</dbReference>
<feature type="domain" description="Acyl-CoA oxidase/dehydrogenase middle" evidence="8">
    <location>
        <begin position="125"/>
        <end position="220"/>
    </location>
</feature>
<feature type="domain" description="Acyl-CoA dehydrogenase/oxidase N-terminal" evidence="9">
    <location>
        <begin position="7"/>
        <end position="121"/>
    </location>
</feature>
<dbReference type="InterPro" id="IPR013786">
    <property type="entry name" value="AcylCoA_DH/ox_N"/>
</dbReference>
<dbReference type="FunFam" id="1.10.540.10:FF:000002">
    <property type="entry name" value="Acyl-CoA dehydrogenase FadE19"/>
    <property type="match status" value="1"/>
</dbReference>
<name>A0A4Q2KWX7_9FUSO</name>
<dbReference type="InterPro" id="IPR037069">
    <property type="entry name" value="AcylCoA_DH/ox_N_sf"/>
</dbReference>
<dbReference type="PROSITE" id="PS00072">
    <property type="entry name" value="ACYL_COA_DH_1"/>
    <property type="match status" value="1"/>
</dbReference>
<reference evidence="11 12" key="1">
    <citation type="submission" date="2019-01" db="EMBL/GenBank/DDBJ databases">
        <title>Fusobacterium necrophorum Isolated From the Uterus of Dairy Cows.</title>
        <authorList>
            <person name="Francis A.M."/>
        </authorList>
    </citation>
    <scope>NUCLEOTIDE SEQUENCE [LARGE SCALE GENOMIC DNA]</scope>
    <source>
        <strain evidence="11 12">KG35</strain>
    </source>
</reference>
<evidence type="ECO:0000256" key="4">
    <source>
        <dbReference type="ARBA" id="ARBA00022827"/>
    </source>
</evidence>
<keyword evidence="13" id="KW-1185">Reference proteome</keyword>
<dbReference type="EMBL" id="SBAP01000041">
    <property type="protein sequence ID" value="RXZ68342.1"/>
    <property type="molecule type" value="Genomic_DNA"/>
</dbReference>
<reference evidence="10" key="3">
    <citation type="submission" date="2022-04" db="EMBL/GenBank/DDBJ databases">
        <authorList>
            <person name="Livingstone P.G."/>
        </authorList>
    </citation>
    <scope>NUCLEOTIDE SEQUENCE</scope>
    <source>
        <strain evidence="10">BRON_8</strain>
    </source>
</reference>